<dbReference type="FunFam" id="3.20.20.20:FF:000004">
    <property type="entry name" value="Dihydropteroate synthase"/>
    <property type="match status" value="1"/>
</dbReference>
<dbReference type="PANTHER" id="PTHR20941:SF1">
    <property type="entry name" value="FOLIC ACID SYNTHESIS PROTEIN FOL1"/>
    <property type="match status" value="1"/>
</dbReference>
<evidence type="ECO:0000259" key="15">
    <source>
        <dbReference type="PROSITE" id="PS50972"/>
    </source>
</evidence>
<evidence type="ECO:0000256" key="6">
    <source>
        <dbReference type="ARBA" id="ARBA00012458"/>
    </source>
</evidence>
<comment type="subunit">
    <text evidence="5">Homodimer.</text>
</comment>
<dbReference type="PROSITE" id="PS00792">
    <property type="entry name" value="DHPS_1"/>
    <property type="match status" value="1"/>
</dbReference>
<keyword evidence="8 14" id="KW-0808">Transferase</keyword>
<dbReference type="KEGG" id="wca:WEOB_196"/>
<feature type="domain" description="Pterin-binding" evidence="15">
    <location>
        <begin position="16"/>
        <end position="268"/>
    </location>
</feature>
<evidence type="ECO:0000256" key="3">
    <source>
        <dbReference type="ARBA" id="ARBA00004763"/>
    </source>
</evidence>
<dbReference type="SUPFAM" id="SSF51717">
    <property type="entry name" value="Dihydropteroate synthetase-like"/>
    <property type="match status" value="1"/>
</dbReference>
<gene>
    <name evidence="16" type="primary">folP</name>
    <name evidence="16" type="ORF">WEOB_196</name>
</gene>
<keyword evidence="11 14" id="KW-0289">Folate biosynthesis</keyword>
<dbReference type="NCBIfam" id="TIGR01496">
    <property type="entry name" value="DHPS"/>
    <property type="match status" value="1"/>
</dbReference>
<dbReference type="STRING" id="1594731.WEOB_196"/>
<keyword evidence="9 14" id="KW-0479">Metal-binding</keyword>
<dbReference type="PROSITE" id="PS50972">
    <property type="entry name" value="PTERIN_BINDING"/>
    <property type="match status" value="1"/>
</dbReference>
<dbReference type="GO" id="GO:0046872">
    <property type="term" value="F:metal ion binding"/>
    <property type="evidence" value="ECO:0007669"/>
    <property type="project" value="UniProtKB-KW"/>
</dbReference>
<sequence length="288" mass="32389">MKLIISNNKKVDLTFPKVMGILNVTPDSFFDGGKYNKVSCAVDRVFYMIKNGATFIDIGGESTRPGSDIVEEEEEMDRVIPIIEALASRFDTIISVNTSRTLVMKQSLLVGAHLINDVRCFSEKGSLDVISKFRIPICLVHMKGTPKTMQRKPKYNNIISEIKDFFSEKISYFELHGINKSKLLLDPGFGFGKTVSHNYDLLSNLKEFNCFELPILVGMSRKSMISKFLNVSFDKCMLGSITCAVIAAMQGAKIIRTHDVKETMDALHIVSYILKKSNKFNNKDTNKC</sequence>
<dbReference type="UniPathway" id="UPA00077">
    <property type="reaction ID" value="UER00156"/>
</dbReference>
<dbReference type="InterPro" id="IPR045031">
    <property type="entry name" value="DHP_synth-like"/>
</dbReference>
<organism evidence="16 17">
    <name type="scientific">Candidatus Westeberhardia cardiocondylae</name>
    <dbReference type="NCBI Taxonomy" id="1594731"/>
    <lineage>
        <taxon>Bacteria</taxon>
        <taxon>Pseudomonadati</taxon>
        <taxon>Pseudomonadota</taxon>
        <taxon>Gammaproteobacteria</taxon>
        <taxon>Enterobacterales</taxon>
        <taxon>Enterobacteriaceae</taxon>
        <taxon>ant endosymbionts</taxon>
        <taxon>Candidatus Westeberhardia</taxon>
    </lineage>
</organism>
<dbReference type="EMBL" id="LN774881">
    <property type="protein sequence ID" value="CEN32149.1"/>
    <property type="molecule type" value="Genomic_DNA"/>
</dbReference>
<evidence type="ECO:0000313" key="17">
    <source>
        <dbReference type="Proteomes" id="UP000242753"/>
    </source>
</evidence>
<evidence type="ECO:0000313" key="16">
    <source>
        <dbReference type="EMBL" id="CEN32149.1"/>
    </source>
</evidence>
<evidence type="ECO:0000256" key="5">
    <source>
        <dbReference type="ARBA" id="ARBA00011738"/>
    </source>
</evidence>
<dbReference type="PANTHER" id="PTHR20941">
    <property type="entry name" value="FOLATE SYNTHESIS PROTEINS"/>
    <property type="match status" value="1"/>
</dbReference>
<dbReference type="PATRIC" id="fig|1594731.3.peg.186"/>
<dbReference type="GO" id="GO:0046654">
    <property type="term" value="P:tetrahydrofolate biosynthetic process"/>
    <property type="evidence" value="ECO:0007669"/>
    <property type="project" value="UniProtKB-UniPathway"/>
</dbReference>
<dbReference type="GO" id="GO:0004156">
    <property type="term" value="F:dihydropteroate synthase activity"/>
    <property type="evidence" value="ECO:0007669"/>
    <property type="project" value="UniProtKB-EC"/>
</dbReference>
<evidence type="ECO:0000256" key="12">
    <source>
        <dbReference type="ARBA" id="ARBA00030193"/>
    </source>
</evidence>
<keyword evidence="10 14" id="KW-0460">Magnesium</keyword>
<evidence type="ECO:0000256" key="7">
    <source>
        <dbReference type="ARBA" id="ARBA00016919"/>
    </source>
</evidence>
<comment type="pathway">
    <text evidence="3 14">Cofactor biosynthesis; tetrahydrofolate biosynthesis; 7,8-dihydrofolate from 2-amino-4-hydroxy-6-hydroxymethyl-7,8-dihydropteridine diphosphate and 4-aminobenzoate: step 1/2.</text>
</comment>
<dbReference type="InterPro" id="IPR000489">
    <property type="entry name" value="Pterin-binding_dom"/>
</dbReference>
<evidence type="ECO:0000256" key="14">
    <source>
        <dbReference type="RuleBase" id="RU361205"/>
    </source>
</evidence>
<comment type="function">
    <text evidence="13 14">Catalyzes the condensation of para-aminobenzoate (pABA) with 6-hydroxymethyl-7,8-dihydropterin diphosphate (DHPt-PP) to form 7,8-dihydropteroate (H2Pte), the immediate precursor of folate derivatives.</text>
</comment>
<keyword evidence="17" id="KW-1185">Reference proteome</keyword>
<evidence type="ECO:0000256" key="8">
    <source>
        <dbReference type="ARBA" id="ARBA00022679"/>
    </source>
</evidence>
<comment type="cofactor">
    <cofactor evidence="2 14">
        <name>Mg(2+)</name>
        <dbReference type="ChEBI" id="CHEBI:18420"/>
    </cofactor>
</comment>
<evidence type="ECO:0000256" key="13">
    <source>
        <dbReference type="ARBA" id="ARBA00053449"/>
    </source>
</evidence>
<protein>
    <recommendedName>
        <fullName evidence="7 14">Dihydropteroate synthase</fullName>
        <shortName evidence="14">DHPS</shortName>
        <ecNumber evidence="6 14">2.5.1.15</ecNumber>
    </recommendedName>
    <alternativeName>
        <fullName evidence="12 14">Dihydropteroate pyrophosphorylase</fullName>
    </alternativeName>
</protein>
<accession>A0A0H5BX29</accession>
<reference evidence="17" key="1">
    <citation type="submission" date="2015-01" db="EMBL/GenBank/DDBJ databases">
        <authorList>
            <person name="Manzano-Marin A."/>
            <person name="Manzano-Marin A."/>
        </authorList>
    </citation>
    <scope>NUCLEOTIDE SEQUENCE [LARGE SCALE GENOMIC DNA]</scope>
    <source>
        <strain evidence="17">obscurior</strain>
    </source>
</reference>
<evidence type="ECO:0000256" key="11">
    <source>
        <dbReference type="ARBA" id="ARBA00022909"/>
    </source>
</evidence>
<dbReference type="Proteomes" id="UP000242753">
    <property type="component" value="Chromosome I"/>
</dbReference>
<evidence type="ECO:0000256" key="2">
    <source>
        <dbReference type="ARBA" id="ARBA00001946"/>
    </source>
</evidence>
<evidence type="ECO:0000256" key="10">
    <source>
        <dbReference type="ARBA" id="ARBA00022842"/>
    </source>
</evidence>
<evidence type="ECO:0000256" key="4">
    <source>
        <dbReference type="ARBA" id="ARBA00009503"/>
    </source>
</evidence>
<dbReference type="InterPro" id="IPR006390">
    <property type="entry name" value="DHP_synth_dom"/>
</dbReference>
<proteinExistence type="inferred from homology"/>
<dbReference type="InterPro" id="IPR011005">
    <property type="entry name" value="Dihydropteroate_synth-like_sf"/>
</dbReference>
<dbReference type="Pfam" id="PF00809">
    <property type="entry name" value="Pterin_bind"/>
    <property type="match status" value="1"/>
</dbReference>
<evidence type="ECO:0000256" key="9">
    <source>
        <dbReference type="ARBA" id="ARBA00022723"/>
    </source>
</evidence>
<comment type="similarity">
    <text evidence="4 14">Belongs to the DHPS family.</text>
</comment>
<dbReference type="EC" id="2.5.1.15" evidence="6 14"/>
<dbReference type="CDD" id="cd00739">
    <property type="entry name" value="DHPS"/>
    <property type="match status" value="1"/>
</dbReference>
<dbReference type="GO" id="GO:0046656">
    <property type="term" value="P:folic acid biosynthetic process"/>
    <property type="evidence" value="ECO:0007669"/>
    <property type="project" value="UniProtKB-KW"/>
</dbReference>
<evidence type="ECO:0000256" key="1">
    <source>
        <dbReference type="ARBA" id="ARBA00000012"/>
    </source>
</evidence>
<dbReference type="AlphaFoldDB" id="A0A0H5BX29"/>
<dbReference type="Gene3D" id="3.20.20.20">
    <property type="entry name" value="Dihydropteroate synthase-like"/>
    <property type="match status" value="1"/>
</dbReference>
<name>A0A0H5BX29_9ENTR</name>
<comment type="catalytic activity">
    <reaction evidence="1">
        <text>(7,8-dihydropterin-6-yl)methyl diphosphate + 4-aminobenzoate = 7,8-dihydropteroate + diphosphate</text>
        <dbReference type="Rhea" id="RHEA:19949"/>
        <dbReference type="ChEBI" id="CHEBI:17836"/>
        <dbReference type="ChEBI" id="CHEBI:17839"/>
        <dbReference type="ChEBI" id="CHEBI:33019"/>
        <dbReference type="ChEBI" id="CHEBI:72950"/>
        <dbReference type="EC" id="2.5.1.15"/>
    </reaction>
</comment>
<dbReference type="GO" id="GO:0005829">
    <property type="term" value="C:cytosol"/>
    <property type="evidence" value="ECO:0007669"/>
    <property type="project" value="TreeGrafter"/>
</dbReference>